<comment type="caution">
    <text evidence="2">The sequence shown here is derived from an EMBL/GenBank/DDBJ whole genome shotgun (WGS) entry which is preliminary data.</text>
</comment>
<accession>A0A8J7ILS7</accession>
<dbReference type="InterPro" id="IPR053164">
    <property type="entry name" value="IS1016-like_transposase"/>
</dbReference>
<reference evidence="2" key="1">
    <citation type="submission" date="2020-12" db="EMBL/GenBank/DDBJ databases">
        <title>Snuella sp. nov., isolated from sediment in Incheon.</title>
        <authorList>
            <person name="Kim W."/>
        </authorList>
    </citation>
    <scope>NUCLEOTIDE SEQUENCE</scope>
    <source>
        <strain evidence="2">CAU 1569</strain>
    </source>
</reference>
<name>A0A8J7ILS7_9FLAO</name>
<keyword evidence="3" id="KW-1185">Reference proteome</keyword>
<dbReference type="SMART" id="SM01126">
    <property type="entry name" value="DDE_Tnp_IS1595"/>
    <property type="match status" value="1"/>
</dbReference>
<dbReference type="InterPro" id="IPR024445">
    <property type="entry name" value="Tnp_ISXO2-like"/>
</dbReference>
<protein>
    <submittedName>
        <fullName evidence="2">IS1595 family transposase</fullName>
    </submittedName>
</protein>
<dbReference type="NCBIfam" id="NF033547">
    <property type="entry name" value="transpos_IS1595"/>
    <property type="match status" value="1"/>
</dbReference>
<dbReference type="PANTHER" id="PTHR47163:SF2">
    <property type="entry name" value="SI:DKEY-17M8.2"/>
    <property type="match status" value="1"/>
</dbReference>
<feature type="domain" description="ISXO2-like transposase" evidence="1">
    <location>
        <begin position="1"/>
        <end position="143"/>
    </location>
</feature>
<evidence type="ECO:0000259" key="1">
    <source>
        <dbReference type="SMART" id="SM01126"/>
    </source>
</evidence>
<dbReference type="Pfam" id="PF12762">
    <property type="entry name" value="DDE_Tnp_IS1595"/>
    <property type="match status" value="1"/>
</dbReference>
<dbReference type="EMBL" id="JAELVQ010000001">
    <property type="protein sequence ID" value="MBJ6366762.1"/>
    <property type="molecule type" value="Genomic_DNA"/>
</dbReference>
<organism evidence="2 3">
    <name type="scientific">Snuella sedimenti</name>
    <dbReference type="NCBI Taxonomy" id="2798802"/>
    <lineage>
        <taxon>Bacteria</taxon>
        <taxon>Pseudomonadati</taxon>
        <taxon>Bacteroidota</taxon>
        <taxon>Flavobacteriia</taxon>
        <taxon>Flavobacteriales</taxon>
        <taxon>Flavobacteriaceae</taxon>
        <taxon>Snuella</taxon>
    </lineage>
</organism>
<sequence>MDETYVGGKNENRSISIRHDKSEGTLERYKKSTVFGMVKREGEVRAKHVQNASELSLIPVIYENVNVETKVYTDQHKSYSKLKRVYDHKIVKHSKGQYVKGRVSTNTIESFWAILKRGIYGICLFTSKKHLQLYVDEFVFRYNTRKGTEN</sequence>
<gene>
    <name evidence="2" type="ORF">JF259_01545</name>
</gene>
<evidence type="ECO:0000313" key="2">
    <source>
        <dbReference type="EMBL" id="MBJ6366762.1"/>
    </source>
</evidence>
<proteinExistence type="predicted"/>
<dbReference type="Proteomes" id="UP000610931">
    <property type="component" value="Unassembled WGS sequence"/>
</dbReference>
<dbReference type="PANTHER" id="PTHR47163">
    <property type="entry name" value="DDE_TNP_IS1595 DOMAIN-CONTAINING PROTEIN"/>
    <property type="match status" value="1"/>
</dbReference>
<dbReference type="AlphaFoldDB" id="A0A8J7ILS7"/>
<evidence type="ECO:0000313" key="3">
    <source>
        <dbReference type="Proteomes" id="UP000610931"/>
    </source>
</evidence>